<dbReference type="SUPFAM" id="SSF55021">
    <property type="entry name" value="ACT-like"/>
    <property type="match status" value="4"/>
</dbReference>
<accession>A0ABD1WI45</accession>
<dbReference type="InterPro" id="IPR045865">
    <property type="entry name" value="ACT-like_dom_sf"/>
</dbReference>
<dbReference type="InterPro" id="IPR039557">
    <property type="entry name" value="AHAS_ACT"/>
</dbReference>
<dbReference type="Gene3D" id="3.30.70.260">
    <property type="match status" value="2"/>
</dbReference>
<dbReference type="Proteomes" id="UP001604277">
    <property type="component" value="Unassembled WGS sequence"/>
</dbReference>
<keyword evidence="9" id="KW-1185">Reference proteome</keyword>
<sequence>MTAAVNQKITIFSSRVHLRPQKQMLVAHASNASGSTENAASVSVTETSSTPPTPSSSRVKRHTISVYVGDESGIINRIAGVFARRGYNIESLAVGLNKDKALFTIVVSGTENVLQQVVEQLNKLVNVLKVEDLSKEPQVERELMLIKLNANSSTKGEIMWLVNIFRAKIVDTSEHSLTIEVTGDPGKMAAVLRYVRKFGIIELARTGKISLRREKMGETAPFWRFSAASYPDLEETMPVDAISNNKSPPVIKKPSAAISRGDVYPVELGDDFYLNQVLDAHWGVLYDADSSGHKSHTFSMLVNDSPGVLNLVTGVISRKGYNIQSLAVGPAEIEGVSRITTVVPGTDETIGKLVQQFYKLVEVHEVQDMTHLPFAEREMMLIKVAVNATARRDVLDIANIFRAKPVDVSDHTITLELTGDFNKMLALQKLLETYGICEVARTGRVALVRESGVDSRVLRGFYLPSETTLFPLKSISVIKTENQDKSATRYELSRIPYCVWGN</sequence>
<dbReference type="FunFam" id="3.30.70.260:FF:000001">
    <property type="entry name" value="Acetolactate synthase, small subunit"/>
    <property type="match status" value="2"/>
</dbReference>
<feature type="domain" description="ACT" evidence="7">
    <location>
        <begin position="297"/>
        <end position="371"/>
    </location>
</feature>
<reference evidence="9" key="1">
    <citation type="submission" date="2024-07" db="EMBL/GenBank/DDBJ databases">
        <title>Two chromosome-level genome assemblies of Korean endemic species Abeliophyllum distichum and Forsythia ovata (Oleaceae).</title>
        <authorList>
            <person name="Jang H."/>
        </authorList>
    </citation>
    <scope>NUCLEOTIDE SEQUENCE [LARGE SCALE GENOMIC DNA]</scope>
</reference>
<evidence type="ECO:0000259" key="7">
    <source>
        <dbReference type="PROSITE" id="PS51671"/>
    </source>
</evidence>
<dbReference type="AlphaFoldDB" id="A0ABD1WI45"/>
<dbReference type="InterPro" id="IPR004789">
    <property type="entry name" value="Acetalactate_synth_ssu"/>
</dbReference>
<proteinExistence type="inferred from homology"/>
<dbReference type="NCBIfam" id="NF008864">
    <property type="entry name" value="PRK11895.1"/>
    <property type="match status" value="2"/>
</dbReference>
<dbReference type="GO" id="GO:0009099">
    <property type="term" value="P:L-valine biosynthetic process"/>
    <property type="evidence" value="ECO:0007669"/>
    <property type="project" value="UniProtKB-ARBA"/>
</dbReference>
<protein>
    <submittedName>
        <fullName evidence="8">Acetolactate synthase small subunit 2</fullName>
    </submittedName>
</protein>
<dbReference type="PROSITE" id="PS51671">
    <property type="entry name" value="ACT"/>
    <property type="match status" value="2"/>
</dbReference>
<feature type="domain" description="ACT" evidence="7">
    <location>
        <begin position="63"/>
        <end position="135"/>
    </location>
</feature>
<evidence type="ECO:0000256" key="4">
    <source>
        <dbReference type="ARBA" id="ARBA00022605"/>
    </source>
</evidence>
<name>A0ABD1WI45_9LAMI</name>
<gene>
    <name evidence="8" type="ORF">Fot_10889</name>
</gene>
<dbReference type="EMBL" id="JBFOLJ010000003">
    <property type="protein sequence ID" value="KAL2549359.1"/>
    <property type="molecule type" value="Genomic_DNA"/>
</dbReference>
<keyword evidence="5" id="KW-0100">Branched-chain amino acid biosynthesis</keyword>
<evidence type="ECO:0000256" key="1">
    <source>
        <dbReference type="ARBA" id="ARBA00004974"/>
    </source>
</evidence>
<comment type="pathway">
    <text evidence="1">Amino-acid biosynthesis; L-isoleucine biosynthesis; L-isoleucine from 2-oxobutanoate: step 1/4.</text>
</comment>
<comment type="similarity">
    <text evidence="3">Belongs to the acetolactate synthase small subunit family.</text>
</comment>
<comment type="pathway">
    <text evidence="2">Amino-acid biosynthesis; L-valine biosynthesis; L-valine from pyruvate: step 1/4.</text>
</comment>
<feature type="region of interest" description="Disordered" evidence="6">
    <location>
        <begin position="27"/>
        <end position="58"/>
    </location>
</feature>
<evidence type="ECO:0000313" key="8">
    <source>
        <dbReference type="EMBL" id="KAL2549359.1"/>
    </source>
</evidence>
<evidence type="ECO:0000313" key="9">
    <source>
        <dbReference type="Proteomes" id="UP001604277"/>
    </source>
</evidence>
<feature type="compositionally biased region" description="Low complexity" evidence="6">
    <location>
        <begin position="41"/>
        <end position="50"/>
    </location>
</feature>
<evidence type="ECO:0000256" key="5">
    <source>
        <dbReference type="ARBA" id="ARBA00023304"/>
    </source>
</evidence>
<organism evidence="8 9">
    <name type="scientific">Forsythia ovata</name>
    <dbReference type="NCBI Taxonomy" id="205694"/>
    <lineage>
        <taxon>Eukaryota</taxon>
        <taxon>Viridiplantae</taxon>
        <taxon>Streptophyta</taxon>
        <taxon>Embryophyta</taxon>
        <taxon>Tracheophyta</taxon>
        <taxon>Spermatophyta</taxon>
        <taxon>Magnoliopsida</taxon>
        <taxon>eudicotyledons</taxon>
        <taxon>Gunneridae</taxon>
        <taxon>Pentapetalae</taxon>
        <taxon>asterids</taxon>
        <taxon>lamiids</taxon>
        <taxon>Lamiales</taxon>
        <taxon>Oleaceae</taxon>
        <taxon>Forsythieae</taxon>
        <taxon>Forsythia</taxon>
    </lineage>
</organism>
<dbReference type="Pfam" id="PF22629">
    <property type="entry name" value="ACT_AHAS_ss"/>
    <property type="match status" value="2"/>
</dbReference>
<dbReference type="InterPro" id="IPR002912">
    <property type="entry name" value="ACT_dom"/>
</dbReference>
<evidence type="ECO:0000256" key="3">
    <source>
        <dbReference type="ARBA" id="ARBA00006341"/>
    </source>
</evidence>
<keyword evidence="4" id="KW-0028">Amino-acid biosynthesis</keyword>
<feature type="compositionally biased region" description="Polar residues" evidence="6">
    <location>
        <begin position="30"/>
        <end position="40"/>
    </location>
</feature>
<dbReference type="CDD" id="cd04878">
    <property type="entry name" value="ACT_AHAS"/>
    <property type="match status" value="2"/>
</dbReference>
<evidence type="ECO:0000256" key="2">
    <source>
        <dbReference type="ARBA" id="ARBA00005025"/>
    </source>
</evidence>
<dbReference type="InterPro" id="IPR027271">
    <property type="entry name" value="Acetolactate_synth/TF_NikR_C"/>
</dbReference>
<dbReference type="InterPro" id="IPR019455">
    <property type="entry name" value="Acetolactate_synth_ssu_C"/>
</dbReference>
<dbReference type="PANTHER" id="PTHR30239:SF18">
    <property type="entry name" value="ACETOLACTATE SYNTHASE SMALL SUBUNIT 2, CHLOROPLASTIC"/>
    <property type="match status" value="1"/>
</dbReference>
<dbReference type="Gene3D" id="3.30.70.1150">
    <property type="entry name" value="ACT-like. Chain A, domain 2"/>
    <property type="match status" value="2"/>
</dbReference>
<dbReference type="FunFam" id="3.30.70.1150:FF:000001">
    <property type="entry name" value="Acetolactate synthase small subunit"/>
    <property type="match status" value="2"/>
</dbReference>
<dbReference type="NCBIfam" id="TIGR00119">
    <property type="entry name" value="acolac_sm"/>
    <property type="match status" value="2"/>
</dbReference>
<dbReference type="InterPro" id="IPR054480">
    <property type="entry name" value="AHAS_small-like_ACT"/>
</dbReference>
<dbReference type="Pfam" id="PF10369">
    <property type="entry name" value="ALS_ss_C"/>
    <property type="match status" value="2"/>
</dbReference>
<dbReference type="PANTHER" id="PTHR30239">
    <property type="entry name" value="ACETOLACTATE SYNTHASE SMALL SUBUNIT"/>
    <property type="match status" value="1"/>
</dbReference>
<dbReference type="GO" id="GO:0005777">
    <property type="term" value="C:peroxisome"/>
    <property type="evidence" value="ECO:0007669"/>
    <property type="project" value="UniProtKB-ARBA"/>
</dbReference>
<comment type="caution">
    <text evidence="8">The sequence shown here is derived from an EMBL/GenBank/DDBJ whole genome shotgun (WGS) entry which is preliminary data.</text>
</comment>
<evidence type="ECO:0000256" key="6">
    <source>
        <dbReference type="SAM" id="MobiDB-lite"/>
    </source>
</evidence>